<evidence type="ECO:0000313" key="2">
    <source>
        <dbReference type="EMBL" id="CAL6064032.1"/>
    </source>
</evidence>
<keyword evidence="3" id="KW-1185">Reference proteome</keyword>
<proteinExistence type="predicted"/>
<evidence type="ECO:0000313" key="3">
    <source>
        <dbReference type="Proteomes" id="UP001642409"/>
    </source>
</evidence>
<dbReference type="EMBL" id="CATOUU010000818">
    <property type="protein sequence ID" value="CAI9950838.1"/>
    <property type="molecule type" value="Genomic_DNA"/>
</dbReference>
<sequence length="118" mass="13465">MVSQFPWAQCSWQTNSWMLCSRWYCSSSSFLACMRLRFSSLGVSSLMPSFSAKATRRRTLSGTWKSCSVGSPVIKNTPMFCWLRQVLSSCVTRSSPPPRYSLVINATEYYFDIFISIP</sequence>
<gene>
    <name evidence="1" type="ORF">HINF_LOCUS38483</name>
    <name evidence="2" type="ORF">HINF_LOCUS51160</name>
</gene>
<reference evidence="2 3" key="2">
    <citation type="submission" date="2024-07" db="EMBL/GenBank/DDBJ databases">
        <authorList>
            <person name="Akdeniz Z."/>
        </authorList>
    </citation>
    <scope>NUCLEOTIDE SEQUENCE [LARGE SCALE GENOMIC DNA]</scope>
</reference>
<dbReference type="AlphaFoldDB" id="A0AA86Q7X7"/>
<organism evidence="1">
    <name type="scientific">Hexamita inflata</name>
    <dbReference type="NCBI Taxonomy" id="28002"/>
    <lineage>
        <taxon>Eukaryota</taxon>
        <taxon>Metamonada</taxon>
        <taxon>Diplomonadida</taxon>
        <taxon>Hexamitidae</taxon>
        <taxon>Hexamitinae</taxon>
        <taxon>Hexamita</taxon>
    </lineage>
</organism>
<comment type="caution">
    <text evidence="1">The sequence shown here is derived from an EMBL/GenBank/DDBJ whole genome shotgun (WGS) entry which is preliminary data.</text>
</comment>
<dbReference type="EMBL" id="CAXDID020000248">
    <property type="protein sequence ID" value="CAL6064032.1"/>
    <property type="molecule type" value="Genomic_DNA"/>
</dbReference>
<name>A0AA86Q7X7_9EUKA</name>
<dbReference type="Proteomes" id="UP001642409">
    <property type="component" value="Unassembled WGS sequence"/>
</dbReference>
<reference evidence="1" key="1">
    <citation type="submission" date="2023-06" db="EMBL/GenBank/DDBJ databases">
        <authorList>
            <person name="Kurt Z."/>
        </authorList>
    </citation>
    <scope>NUCLEOTIDE SEQUENCE</scope>
</reference>
<protein>
    <submittedName>
        <fullName evidence="2">Hypothetical_protein</fullName>
    </submittedName>
</protein>
<evidence type="ECO:0000313" key="1">
    <source>
        <dbReference type="EMBL" id="CAI9950838.1"/>
    </source>
</evidence>
<accession>A0AA86Q7X7</accession>